<evidence type="ECO:0000313" key="4">
    <source>
        <dbReference type="EMBL" id="OWZ08274.1"/>
    </source>
</evidence>
<dbReference type="AlphaFoldDB" id="A0A225VSY6"/>
<dbReference type="STRING" id="4795.A0A225VSY6"/>
<reference evidence="5" key="1">
    <citation type="submission" date="2017-03" db="EMBL/GenBank/DDBJ databases">
        <title>Phytopthora megakarya and P. palmivora, two closely related causual agents of cacao black pod achieved similar genome size and gene model numbers by different mechanisms.</title>
        <authorList>
            <person name="Ali S."/>
            <person name="Shao J."/>
            <person name="Larry D.J."/>
            <person name="Kronmiller B."/>
            <person name="Shen D."/>
            <person name="Strem M.D."/>
            <person name="Melnick R.L."/>
            <person name="Guiltinan M.J."/>
            <person name="Tyler B.M."/>
            <person name="Meinhardt L.W."/>
            <person name="Bailey B.A."/>
        </authorList>
    </citation>
    <scope>NUCLEOTIDE SEQUENCE [LARGE SCALE GENOMIC DNA]</scope>
    <source>
        <strain evidence="5">zdho120</strain>
    </source>
</reference>
<dbReference type="OrthoDB" id="104598at2759"/>
<organism evidence="4 5">
    <name type="scientific">Phytophthora megakarya</name>
    <dbReference type="NCBI Taxonomy" id="4795"/>
    <lineage>
        <taxon>Eukaryota</taxon>
        <taxon>Sar</taxon>
        <taxon>Stramenopiles</taxon>
        <taxon>Oomycota</taxon>
        <taxon>Peronosporomycetes</taxon>
        <taxon>Peronosporales</taxon>
        <taxon>Peronosporaceae</taxon>
        <taxon>Phytophthora</taxon>
    </lineage>
</organism>
<feature type="domain" description="DDE Tnp4" evidence="3">
    <location>
        <begin position="1"/>
        <end position="114"/>
    </location>
</feature>
<dbReference type="InterPro" id="IPR027806">
    <property type="entry name" value="HARBI1_dom"/>
</dbReference>
<gene>
    <name evidence="4" type="ORF">PHMEG_00019207</name>
</gene>
<name>A0A225VSY6_9STRA</name>
<evidence type="ECO:0000313" key="5">
    <source>
        <dbReference type="Proteomes" id="UP000198211"/>
    </source>
</evidence>
<dbReference type="EMBL" id="NBNE01003210">
    <property type="protein sequence ID" value="OWZ08274.1"/>
    <property type="molecule type" value="Genomic_DNA"/>
</dbReference>
<keyword evidence="5" id="KW-1185">Reference proteome</keyword>
<evidence type="ECO:0000256" key="2">
    <source>
        <dbReference type="ARBA" id="ARBA00022723"/>
    </source>
</evidence>
<comment type="caution">
    <text evidence="4">The sequence shown here is derived from an EMBL/GenBank/DDBJ whole genome shotgun (WGS) entry which is preliminary data.</text>
</comment>
<protein>
    <recommendedName>
        <fullName evidence="3">DDE Tnp4 domain-containing protein</fullName>
    </recommendedName>
</protein>
<accession>A0A225VSY6</accession>
<comment type="cofactor">
    <cofactor evidence="1">
        <name>a divalent metal cation</name>
        <dbReference type="ChEBI" id="CHEBI:60240"/>
    </cofactor>
</comment>
<evidence type="ECO:0000259" key="3">
    <source>
        <dbReference type="Pfam" id="PF13359"/>
    </source>
</evidence>
<proteinExistence type="predicted"/>
<evidence type="ECO:0000256" key="1">
    <source>
        <dbReference type="ARBA" id="ARBA00001968"/>
    </source>
</evidence>
<keyword evidence="2" id="KW-0479">Metal-binding</keyword>
<dbReference type="Pfam" id="PF13359">
    <property type="entry name" value="DDE_Tnp_4"/>
    <property type="match status" value="1"/>
</dbReference>
<sequence>MQAVVDSRTRFRSYCIRTGFINDQALWNQSGLRNQFSIPSGMHLLGDAGYKIFRHLLTPYDEDEAHQDLKRDVTTTKRAFGILKNRYTILLGKVQQKTLKKMTNVIVSCMVLHNLMVDLKDTFPVAEIDPNPSPLNVLSRLDVEDDCSHKHGISKQKEIMEYLYTLQ</sequence>
<dbReference type="Proteomes" id="UP000198211">
    <property type="component" value="Unassembled WGS sequence"/>
</dbReference>
<dbReference type="GO" id="GO:0046872">
    <property type="term" value="F:metal ion binding"/>
    <property type="evidence" value="ECO:0007669"/>
    <property type="project" value="UniProtKB-KW"/>
</dbReference>